<organism evidence="3 4">
    <name type="scientific">Coemansia pectinata</name>
    <dbReference type="NCBI Taxonomy" id="1052879"/>
    <lineage>
        <taxon>Eukaryota</taxon>
        <taxon>Fungi</taxon>
        <taxon>Fungi incertae sedis</taxon>
        <taxon>Zoopagomycota</taxon>
        <taxon>Kickxellomycotina</taxon>
        <taxon>Kickxellomycetes</taxon>
        <taxon>Kickxellales</taxon>
        <taxon>Kickxellaceae</taxon>
        <taxon>Coemansia</taxon>
    </lineage>
</organism>
<dbReference type="SMART" id="SM00311">
    <property type="entry name" value="PWI"/>
    <property type="match status" value="1"/>
</dbReference>
<dbReference type="PROSITE" id="PS51025">
    <property type="entry name" value="PWI"/>
    <property type="match status" value="1"/>
</dbReference>
<feature type="domain" description="PWI" evidence="2">
    <location>
        <begin position="27"/>
        <end position="126"/>
    </location>
</feature>
<dbReference type="InterPro" id="IPR052225">
    <property type="entry name" value="Ser/Arg_repetitive_matrix"/>
</dbReference>
<dbReference type="PANTHER" id="PTHR23148:SF0">
    <property type="entry name" value="SERINE_ARGININE REPETITIVE MATRIX PROTEIN 1"/>
    <property type="match status" value="1"/>
</dbReference>
<name>A0A9W8LA67_9FUNG</name>
<dbReference type="Pfam" id="PF01480">
    <property type="entry name" value="PWI"/>
    <property type="match status" value="1"/>
</dbReference>
<sequence>MSGAFFRGTNLAQDQRFGDATQKLISQTTFSSVLKKRVDMSKVNMEVIKPWISRKINELLGIEDEVLFEYVVNLLQESNTPDGKAMQVNLTGFLESKTVEFMQSLWTLLLEAQKGLGGVPESLIRGKVEEVRQQRVEQERIRDRIRTADERNRLLKVETAETETAETETVTVGTAENAEIEIEATETAAVTTAESAVTAENAAIVTETVDTAETGVAAERDRRHHYANAQGVD</sequence>
<dbReference type="OrthoDB" id="163257at2759"/>
<dbReference type="GO" id="GO:0006397">
    <property type="term" value="P:mRNA processing"/>
    <property type="evidence" value="ECO:0007669"/>
    <property type="project" value="UniProtKB-KW"/>
</dbReference>
<keyword evidence="4" id="KW-1185">Reference proteome</keyword>
<evidence type="ECO:0000259" key="2">
    <source>
        <dbReference type="PROSITE" id="PS51025"/>
    </source>
</evidence>
<dbReference type="SUPFAM" id="SSF101233">
    <property type="entry name" value="PWI domain"/>
    <property type="match status" value="1"/>
</dbReference>
<evidence type="ECO:0000313" key="3">
    <source>
        <dbReference type="EMBL" id="KAJ2751791.1"/>
    </source>
</evidence>
<keyword evidence="1" id="KW-0507">mRNA processing</keyword>
<proteinExistence type="predicted"/>
<dbReference type="InterPro" id="IPR036483">
    <property type="entry name" value="PWI_dom_sf"/>
</dbReference>
<dbReference type="Proteomes" id="UP001140011">
    <property type="component" value="Unassembled WGS sequence"/>
</dbReference>
<comment type="caution">
    <text evidence="3">The sequence shown here is derived from an EMBL/GenBank/DDBJ whole genome shotgun (WGS) entry which is preliminary data.</text>
</comment>
<protein>
    <submittedName>
        <fullName evidence="3">Serine/arginine repetitive matrix protein 1</fullName>
    </submittedName>
</protein>
<evidence type="ECO:0000256" key="1">
    <source>
        <dbReference type="ARBA" id="ARBA00022664"/>
    </source>
</evidence>
<dbReference type="GO" id="GO:0003723">
    <property type="term" value="F:RNA binding"/>
    <property type="evidence" value="ECO:0007669"/>
    <property type="project" value="TreeGrafter"/>
</dbReference>
<evidence type="ECO:0000313" key="4">
    <source>
        <dbReference type="Proteomes" id="UP001140011"/>
    </source>
</evidence>
<dbReference type="GO" id="GO:0005681">
    <property type="term" value="C:spliceosomal complex"/>
    <property type="evidence" value="ECO:0007669"/>
    <property type="project" value="TreeGrafter"/>
</dbReference>
<dbReference type="EMBL" id="JANBUH010000358">
    <property type="protein sequence ID" value="KAJ2751791.1"/>
    <property type="molecule type" value="Genomic_DNA"/>
</dbReference>
<dbReference type="GO" id="GO:0048024">
    <property type="term" value="P:regulation of mRNA splicing, via spliceosome"/>
    <property type="evidence" value="ECO:0007669"/>
    <property type="project" value="TreeGrafter"/>
</dbReference>
<reference evidence="3" key="1">
    <citation type="submission" date="2022-07" db="EMBL/GenBank/DDBJ databases">
        <title>Phylogenomic reconstructions and comparative analyses of Kickxellomycotina fungi.</title>
        <authorList>
            <person name="Reynolds N.K."/>
            <person name="Stajich J.E."/>
            <person name="Barry K."/>
            <person name="Grigoriev I.V."/>
            <person name="Crous P."/>
            <person name="Smith M.E."/>
        </authorList>
    </citation>
    <scope>NUCLEOTIDE SEQUENCE</scope>
    <source>
        <strain evidence="3">BCRC 34297</strain>
    </source>
</reference>
<accession>A0A9W8LA67</accession>
<dbReference type="InterPro" id="IPR002483">
    <property type="entry name" value="PWI_dom"/>
</dbReference>
<dbReference type="PANTHER" id="PTHR23148">
    <property type="entry name" value="SERINE/ARGININE REGULATED NUCLEAR MATRIX PROTEIN"/>
    <property type="match status" value="1"/>
</dbReference>
<gene>
    <name evidence="3" type="primary">SRRM1</name>
    <name evidence="3" type="ORF">GGI19_004260</name>
</gene>
<dbReference type="Gene3D" id="1.20.1390.10">
    <property type="entry name" value="PWI domain"/>
    <property type="match status" value="1"/>
</dbReference>
<dbReference type="AlphaFoldDB" id="A0A9W8LA67"/>